<feature type="region of interest" description="Disordered" evidence="1">
    <location>
        <begin position="1"/>
        <end position="43"/>
    </location>
</feature>
<reference evidence="2 3" key="2">
    <citation type="submission" date="2009-02" db="EMBL/GenBank/DDBJ databases">
        <title>Draft genome sequence of Clostridium asparagiforme (DSM 15981).</title>
        <authorList>
            <person name="Sudarsanam P."/>
            <person name="Ley R."/>
            <person name="Guruge J."/>
            <person name="Turnbaugh P.J."/>
            <person name="Mahowald M."/>
            <person name="Liep D."/>
            <person name="Gordon J."/>
        </authorList>
    </citation>
    <scope>NUCLEOTIDE SEQUENCE [LARGE SCALE GENOMIC DNA]</scope>
    <source>
        <strain evidence="2 3">DSM 15981</strain>
    </source>
</reference>
<sequence>MHRFGAKTAGNARSDHSAVRIPGYHAQKAKIDDKGLESRYSEM</sequence>
<dbReference type="EMBL" id="ACCJ01000119">
    <property type="protein sequence ID" value="EEG55811.1"/>
    <property type="molecule type" value="Genomic_DNA"/>
</dbReference>
<evidence type="ECO:0000313" key="3">
    <source>
        <dbReference type="Proteomes" id="UP000004756"/>
    </source>
</evidence>
<evidence type="ECO:0000313" key="2">
    <source>
        <dbReference type="EMBL" id="EEG55811.1"/>
    </source>
</evidence>
<accession>C0CYN6</accession>
<comment type="caution">
    <text evidence="2">The sequence shown here is derived from an EMBL/GenBank/DDBJ whole genome shotgun (WGS) entry which is preliminary data.</text>
</comment>
<protein>
    <submittedName>
        <fullName evidence="2">Uncharacterized protein</fullName>
    </submittedName>
</protein>
<dbReference type="HOGENOM" id="CLU_3231550_0_0_9"/>
<gene>
    <name evidence="2" type="ORF">CLOSTASPAR_02113</name>
</gene>
<evidence type="ECO:0000256" key="1">
    <source>
        <dbReference type="SAM" id="MobiDB-lite"/>
    </source>
</evidence>
<dbReference type="Proteomes" id="UP000004756">
    <property type="component" value="Unassembled WGS sequence"/>
</dbReference>
<organism evidence="2 3">
    <name type="scientific">[Clostridium] asparagiforme DSM 15981</name>
    <dbReference type="NCBI Taxonomy" id="518636"/>
    <lineage>
        <taxon>Bacteria</taxon>
        <taxon>Bacillati</taxon>
        <taxon>Bacillota</taxon>
        <taxon>Clostridia</taxon>
        <taxon>Lachnospirales</taxon>
        <taxon>Lachnospiraceae</taxon>
        <taxon>Enterocloster</taxon>
    </lineage>
</organism>
<reference evidence="2 3" key="1">
    <citation type="submission" date="2009-01" db="EMBL/GenBank/DDBJ databases">
        <authorList>
            <person name="Fulton L."/>
            <person name="Clifton S."/>
            <person name="Fulton B."/>
            <person name="Xu J."/>
            <person name="Minx P."/>
            <person name="Pepin K.H."/>
            <person name="Johnson M."/>
            <person name="Bhonagiri V."/>
            <person name="Nash W.E."/>
            <person name="Mardis E.R."/>
            <person name="Wilson R.K."/>
        </authorList>
    </citation>
    <scope>NUCLEOTIDE SEQUENCE [LARGE SCALE GENOMIC DNA]</scope>
    <source>
        <strain evidence="2 3">DSM 15981</strain>
    </source>
</reference>
<keyword evidence="3" id="KW-1185">Reference proteome</keyword>
<proteinExistence type="predicted"/>
<dbReference type="AlphaFoldDB" id="C0CYN6"/>
<feature type="compositionally biased region" description="Basic and acidic residues" evidence="1">
    <location>
        <begin position="29"/>
        <end position="43"/>
    </location>
</feature>
<name>C0CYN6_9FIRM</name>